<gene>
    <name evidence="2" type="ORF">EGYM00392_LOCUS42970</name>
</gene>
<evidence type="ECO:0000313" key="2">
    <source>
        <dbReference type="EMBL" id="CAD9031828.1"/>
    </source>
</evidence>
<reference evidence="2" key="1">
    <citation type="submission" date="2021-01" db="EMBL/GenBank/DDBJ databases">
        <authorList>
            <person name="Corre E."/>
            <person name="Pelletier E."/>
            <person name="Niang G."/>
            <person name="Scheremetjew M."/>
            <person name="Finn R."/>
            <person name="Kale V."/>
            <person name="Holt S."/>
            <person name="Cochrane G."/>
            <person name="Meng A."/>
            <person name="Brown T."/>
            <person name="Cohen L."/>
        </authorList>
    </citation>
    <scope>NUCLEOTIDE SEQUENCE</scope>
    <source>
        <strain evidence="2">NIES-381</strain>
    </source>
</reference>
<dbReference type="EMBL" id="HBGA01115445">
    <property type="protein sequence ID" value="CAD9031828.1"/>
    <property type="molecule type" value="Transcribed_RNA"/>
</dbReference>
<proteinExistence type="predicted"/>
<sequence length="118" mass="12551">MNSGPAWESRPLDISEGDQEKVGTPGTCRCSKTDTGCLRGHGAGSNCPCLARLKGETGSRAVGLLQERFVEVCDVATSGPVGMARVQRGLSGKKGRREWEQWLGAVSCVTHRTEATCD</sequence>
<accession>A0A7S1NN68</accession>
<evidence type="ECO:0000256" key="1">
    <source>
        <dbReference type="SAM" id="MobiDB-lite"/>
    </source>
</evidence>
<protein>
    <submittedName>
        <fullName evidence="2">Uncharacterized protein</fullName>
    </submittedName>
</protein>
<organism evidence="2">
    <name type="scientific">Eutreptiella gymnastica</name>
    <dbReference type="NCBI Taxonomy" id="73025"/>
    <lineage>
        <taxon>Eukaryota</taxon>
        <taxon>Discoba</taxon>
        <taxon>Euglenozoa</taxon>
        <taxon>Euglenida</taxon>
        <taxon>Spirocuta</taxon>
        <taxon>Euglenophyceae</taxon>
        <taxon>Eutreptiales</taxon>
        <taxon>Eutreptiaceae</taxon>
        <taxon>Eutreptiella</taxon>
    </lineage>
</organism>
<feature type="region of interest" description="Disordered" evidence="1">
    <location>
        <begin position="1"/>
        <end position="25"/>
    </location>
</feature>
<feature type="compositionally biased region" description="Basic and acidic residues" evidence="1">
    <location>
        <begin position="10"/>
        <end position="21"/>
    </location>
</feature>
<name>A0A7S1NN68_9EUGL</name>
<dbReference type="AlphaFoldDB" id="A0A7S1NN68"/>